<dbReference type="KEGG" id="bbis:105002046"/>
<evidence type="ECO:0000313" key="7">
    <source>
        <dbReference type="Proteomes" id="UP000515208"/>
    </source>
</evidence>
<keyword evidence="5" id="KW-1133">Transmembrane helix</keyword>
<dbReference type="InterPro" id="IPR057351">
    <property type="entry name" value="TM225_dom"/>
</dbReference>
<evidence type="ECO:0000313" key="8">
    <source>
        <dbReference type="RefSeq" id="XP_010856790.1"/>
    </source>
</evidence>
<dbReference type="InterPro" id="IPR033542">
    <property type="entry name" value="TM225"/>
</dbReference>
<evidence type="ECO:0000256" key="2">
    <source>
        <dbReference type="ARBA" id="ARBA00022692"/>
    </source>
</evidence>
<dbReference type="Proteomes" id="UP000515208">
    <property type="component" value="Unplaced"/>
</dbReference>
<proteinExistence type="predicted"/>
<protein>
    <submittedName>
        <fullName evidence="8">LOW QUALITY PROTEIN: transmembrane protein 225-like</fullName>
    </submittedName>
</protein>
<evidence type="ECO:0000259" key="6">
    <source>
        <dbReference type="Pfam" id="PF25452"/>
    </source>
</evidence>
<name>A0A6P3J0D1_BISBB</name>
<accession>A0A6P3J0D1</accession>
<dbReference type="Pfam" id="PF25452">
    <property type="entry name" value="TM225"/>
    <property type="match status" value="1"/>
</dbReference>
<dbReference type="OrthoDB" id="9833398at2759"/>
<organism evidence="7 8">
    <name type="scientific">Bison bison bison</name>
    <name type="common">North American plains bison</name>
    <dbReference type="NCBI Taxonomy" id="43346"/>
    <lineage>
        <taxon>Eukaryota</taxon>
        <taxon>Metazoa</taxon>
        <taxon>Chordata</taxon>
        <taxon>Craniata</taxon>
        <taxon>Vertebrata</taxon>
        <taxon>Euteleostomi</taxon>
        <taxon>Mammalia</taxon>
        <taxon>Eutheria</taxon>
        <taxon>Laurasiatheria</taxon>
        <taxon>Artiodactyla</taxon>
        <taxon>Ruminantia</taxon>
        <taxon>Pecora</taxon>
        <taxon>Bovidae</taxon>
        <taxon>Bovinae</taxon>
        <taxon>Bison</taxon>
    </lineage>
</organism>
<sequence length="327" mass="36318">MLGGPSGMQEPRQSGGGKEQRAVAQWVTPLQPAAGEKWRTRNPGEWQHLVEISTKIKCGVLDPSDPVKMQKGNGPESSLSESFTLSSGFTCQRGVVHILVRKVKATNLFFSYWVLVLLAIGLIIEEWAELKLGPQKPMINQSPWICCTSLWPSDGLEVVRNILIVLFSLSFMHNLLLGFEFTYMIPQTKYTLIMTACLAFLTGVLLLAVPLLYHHMLIQGESMYYSSYKVSWVIFTTYLNVLLLFASGFLSLLQGKQSINGSGSLITIPKSARESQVVEKHGVSIKVVALPAGTAMPHSIVWIHSAHMKEDSPKRPHIQARDVTWAL</sequence>
<dbReference type="PANTHER" id="PTHR36477">
    <property type="entry name" value="TRANSMEMBRANE PROTEIN 225"/>
    <property type="match status" value="1"/>
</dbReference>
<evidence type="ECO:0000256" key="4">
    <source>
        <dbReference type="SAM" id="MobiDB-lite"/>
    </source>
</evidence>
<keyword evidence="7" id="KW-1185">Reference proteome</keyword>
<feature type="transmembrane region" description="Helical" evidence="5">
    <location>
        <begin position="191"/>
        <end position="212"/>
    </location>
</feature>
<reference evidence="8" key="1">
    <citation type="submission" date="2025-08" db="UniProtKB">
        <authorList>
            <consortium name="RefSeq"/>
        </authorList>
    </citation>
    <scope>IDENTIFICATION</scope>
    <source>
        <tissue evidence="8">Blood</tissue>
    </source>
</reference>
<evidence type="ECO:0000256" key="5">
    <source>
        <dbReference type="SAM" id="Phobius"/>
    </source>
</evidence>
<keyword evidence="3 5" id="KW-0472">Membrane</keyword>
<dbReference type="PANTHER" id="PTHR36477:SF1">
    <property type="entry name" value="TRANSMEMBRANE PROTEIN 225"/>
    <property type="match status" value="1"/>
</dbReference>
<evidence type="ECO:0000256" key="1">
    <source>
        <dbReference type="ARBA" id="ARBA00004141"/>
    </source>
</evidence>
<feature type="domain" description="Transmembrane protein 225" evidence="6">
    <location>
        <begin position="96"/>
        <end position="258"/>
    </location>
</feature>
<comment type="subcellular location">
    <subcellularLocation>
        <location evidence="1">Membrane</location>
        <topology evidence="1">Multi-pass membrane protein</topology>
    </subcellularLocation>
</comment>
<feature type="transmembrane region" description="Helical" evidence="5">
    <location>
        <begin position="107"/>
        <end position="124"/>
    </location>
</feature>
<feature type="region of interest" description="Disordered" evidence="4">
    <location>
        <begin position="1"/>
        <end position="22"/>
    </location>
</feature>
<dbReference type="GeneID" id="105002046"/>
<dbReference type="RefSeq" id="XP_010856790.1">
    <property type="nucleotide sequence ID" value="XM_010858488.1"/>
</dbReference>
<dbReference type="AlphaFoldDB" id="A0A6P3J0D1"/>
<dbReference type="GO" id="GO:0016020">
    <property type="term" value="C:membrane"/>
    <property type="evidence" value="ECO:0007669"/>
    <property type="project" value="UniProtKB-SubCell"/>
</dbReference>
<feature type="transmembrane region" description="Helical" evidence="5">
    <location>
        <begin position="158"/>
        <end position="179"/>
    </location>
</feature>
<evidence type="ECO:0000256" key="3">
    <source>
        <dbReference type="ARBA" id="ARBA00023136"/>
    </source>
</evidence>
<feature type="transmembrane region" description="Helical" evidence="5">
    <location>
        <begin position="232"/>
        <end position="253"/>
    </location>
</feature>
<gene>
    <name evidence="8" type="primary">LOC105002046</name>
</gene>
<keyword evidence="2 5" id="KW-0812">Transmembrane</keyword>